<evidence type="ECO:0000313" key="8">
    <source>
        <dbReference type="Proteomes" id="UP000272474"/>
    </source>
</evidence>
<feature type="compositionally biased region" description="Gly residues" evidence="5">
    <location>
        <begin position="29"/>
        <end position="41"/>
    </location>
</feature>
<feature type="compositionally biased region" description="Low complexity" evidence="5">
    <location>
        <begin position="1"/>
        <end position="15"/>
    </location>
</feature>
<dbReference type="GO" id="GO:0016757">
    <property type="term" value="F:glycosyltransferase activity"/>
    <property type="evidence" value="ECO:0007669"/>
    <property type="project" value="UniProtKB-KW"/>
</dbReference>
<keyword evidence="4 7" id="KW-0808">Transferase</keyword>
<feature type="region of interest" description="Disordered" evidence="5">
    <location>
        <begin position="1"/>
        <end position="45"/>
    </location>
</feature>
<comment type="caution">
    <text evidence="7">The sequence shown here is derived from an EMBL/GenBank/DDBJ whole genome shotgun (WGS) entry which is preliminary data.</text>
</comment>
<evidence type="ECO:0000256" key="5">
    <source>
        <dbReference type="SAM" id="MobiDB-lite"/>
    </source>
</evidence>
<proteinExistence type="inferred from homology"/>
<reference evidence="7 8" key="1">
    <citation type="journal article" date="2014" name="Int. J. Syst. Evol. Microbiol.">
        <title>Streptomyces hoynatensis sp. nov., isolated from deep marine sediment.</title>
        <authorList>
            <person name="Veyisoglu A."/>
            <person name="Sahin N."/>
        </authorList>
    </citation>
    <scope>NUCLEOTIDE SEQUENCE [LARGE SCALE GENOMIC DNA]</scope>
    <source>
        <strain evidence="7 8">KCTC 29097</strain>
    </source>
</reference>
<dbReference type="PANTHER" id="PTHR43179:SF12">
    <property type="entry name" value="GALACTOFURANOSYLTRANSFERASE GLFT2"/>
    <property type="match status" value="1"/>
</dbReference>
<evidence type="ECO:0000256" key="2">
    <source>
        <dbReference type="ARBA" id="ARBA00006739"/>
    </source>
</evidence>
<name>A0A3A9YVL7_9ACTN</name>
<dbReference type="Proteomes" id="UP000272474">
    <property type="component" value="Unassembled WGS sequence"/>
</dbReference>
<dbReference type="Gene3D" id="3.90.550.10">
    <property type="entry name" value="Spore Coat Polysaccharide Biosynthesis Protein SpsA, Chain A"/>
    <property type="match status" value="1"/>
</dbReference>
<gene>
    <name evidence="7" type="ORF">D7294_19520</name>
</gene>
<dbReference type="OrthoDB" id="9781367at2"/>
<feature type="compositionally biased region" description="Polar residues" evidence="5">
    <location>
        <begin position="388"/>
        <end position="401"/>
    </location>
</feature>
<sequence>MLRLGPRRPAGDRPLPGAPPRPLRRRGPGGRGPPHGRGGGVNTAPGAPAYAVVIPTLGRPSLSAVLAALATGTGPRPARVLLVDDRPPHDPAPLPVTVPAELSGLVETVPGRGAGPAAARNAGWRAAGEEWIAFLDDDVLPSSSWAEDLAGDLAAATPATAGVQGRVFVPLPADRRPTDWERGTAGLATARWITADMAYRRSALEAVGGFDERFGRAFREDADLALRLLDAGWTLDVGERRTAHPVRPADRWVSLRAQAGNADDVLMTRLHGRDWWERADAPRGRLPRHAAITAAGLGALAAALARRPRAAAGLGALWLAGTAEFALARILPGPKTTEEIGRMLLTSPAIPPAAVGHWLAGRYRHRAARPRPPAAGPVPRPAKGVPETSVSTAVTGQLAES</sequence>
<comment type="pathway">
    <text evidence="1">Cell wall biogenesis; cell wall polysaccharide biosynthesis.</text>
</comment>
<feature type="compositionally biased region" description="Pro residues" evidence="5">
    <location>
        <begin position="370"/>
        <end position="380"/>
    </location>
</feature>
<evidence type="ECO:0000259" key="6">
    <source>
        <dbReference type="Pfam" id="PF00535"/>
    </source>
</evidence>
<dbReference type="SUPFAM" id="SSF53448">
    <property type="entry name" value="Nucleotide-diphospho-sugar transferases"/>
    <property type="match status" value="1"/>
</dbReference>
<evidence type="ECO:0000256" key="1">
    <source>
        <dbReference type="ARBA" id="ARBA00004776"/>
    </source>
</evidence>
<dbReference type="PANTHER" id="PTHR43179">
    <property type="entry name" value="RHAMNOSYLTRANSFERASE WBBL"/>
    <property type="match status" value="1"/>
</dbReference>
<organism evidence="7 8">
    <name type="scientific">Streptomyces hoynatensis</name>
    <dbReference type="NCBI Taxonomy" id="1141874"/>
    <lineage>
        <taxon>Bacteria</taxon>
        <taxon>Bacillati</taxon>
        <taxon>Actinomycetota</taxon>
        <taxon>Actinomycetes</taxon>
        <taxon>Kitasatosporales</taxon>
        <taxon>Streptomycetaceae</taxon>
        <taxon>Streptomyces</taxon>
    </lineage>
</organism>
<dbReference type="InterPro" id="IPR029044">
    <property type="entry name" value="Nucleotide-diphossugar_trans"/>
</dbReference>
<evidence type="ECO:0000256" key="4">
    <source>
        <dbReference type="ARBA" id="ARBA00022679"/>
    </source>
</evidence>
<evidence type="ECO:0000313" key="7">
    <source>
        <dbReference type="EMBL" id="RKN40098.1"/>
    </source>
</evidence>
<dbReference type="EMBL" id="RBAL01000011">
    <property type="protein sequence ID" value="RKN40098.1"/>
    <property type="molecule type" value="Genomic_DNA"/>
</dbReference>
<evidence type="ECO:0000256" key="3">
    <source>
        <dbReference type="ARBA" id="ARBA00022676"/>
    </source>
</evidence>
<keyword evidence="3" id="KW-0328">Glycosyltransferase</keyword>
<feature type="region of interest" description="Disordered" evidence="5">
    <location>
        <begin position="367"/>
        <end position="401"/>
    </location>
</feature>
<dbReference type="InterPro" id="IPR001173">
    <property type="entry name" value="Glyco_trans_2-like"/>
</dbReference>
<keyword evidence="8" id="KW-1185">Reference proteome</keyword>
<accession>A0A3A9YVL7</accession>
<dbReference type="Pfam" id="PF00535">
    <property type="entry name" value="Glycos_transf_2"/>
    <property type="match status" value="1"/>
</dbReference>
<comment type="similarity">
    <text evidence="2">Belongs to the glycosyltransferase 2 family.</text>
</comment>
<protein>
    <submittedName>
        <fullName evidence="7">Glycosyltransferase</fullName>
    </submittedName>
</protein>
<feature type="domain" description="Glycosyltransferase 2-like" evidence="6">
    <location>
        <begin position="52"/>
        <end position="164"/>
    </location>
</feature>
<dbReference type="AlphaFoldDB" id="A0A3A9YVL7"/>